<gene>
    <name evidence="1" type="ORF">NDU88_006150</name>
</gene>
<dbReference type="Gene3D" id="3.60.10.10">
    <property type="entry name" value="Endonuclease/exonuclease/phosphatase"/>
    <property type="match status" value="1"/>
</dbReference>
<evidence type="ECO:0000313" key="1">
    <source>
        <dbReference type="EMBL" id="KAJ1210788.1"/>
    </source>
</evidence>
<dbReference type="EMBL" id="JANPWB010000002">
    <property type="protein sequence ID" value="KAJ1210788.1"/>
    <property type="molecule type" value="Genomic_DNA"/>
</dbReference>
<protein>
    <recommendedName>
        <fullName evidence="3">Endonuclease/exonuclease/phosphatase domain-containing protein</fullName>
    </recommendedName>
</protein>
<comment type="caution">
    <text evidence="1">The sequence shown here is derived from an EMBL/GenBank/DDBJ whole genome shotgun (WGS) entry which is preliminary data.</text>
</comment>
<keyword evidence="2" id="KW-1185">Reference proteome</keyword>
<name>A0AAV7WDZ4_PLEWA</name>
<dbReference type="SUPFAM" id="SSF56219">
    <property type="entry name" value="DNase I-like"/>
    <property type="match status" value="1"/>
</dbReference>
<dbReference type="InterPro" id="IPR036691">
    <property type="entry name" value="Endo/exonu/phosph_ase_sf"/>
</dbReference>
<evidence type="ECO:0000313" key="2">
    <source>
        <dbReference type="Proteomes" id="UP001066276"/>
    </source>
</evidence>
<proteinExistence type="predicted"/>
<dbReference type="Proteomes" id="UP001066276">
    <property type="component" value="Chromosome 1_2"/>
</dbReference>
<evidence type="ECO:0008006" key="3">
    <source>
        <dbReference type="Google" id="ProtNLM"/>
    </source>
</evidence>
<organism evidence="1 2">
    <name type="scientific">Pleurodeles waltl</name>
    <name type="common">Iberian ribbed newt</name>
    <dbReference type="NCBI Taxonomy" id="8319"/>
    <lineage>
        <taxon>Eukaryota</taxon>
        <taxon>Metazoa</taxon>
        <taxon>Chordata</taxon>
        <taxon>Craniata</taxon>
        <taxon>Vertebrata</taxon>
        <taxon>Euteleostomi</taxon>
        <taxon>Amphibia</taxon>
        <taxon>Batrachia</taxon>
        <taxon>Caudata</taxon>
        <taxon>Salamandroidea</taxon>
        <taxon>Salamandridae</taxon>
        <taxon>Pleurodelinae</taxon>
        <taxon>Pleurodeles</taxon>
    </lineage>
</organism>
<sequence>MGETGTETLINIYIPASHKDRAEPSKKLIENIFKVGESHPSLMVIVAGDFNMKPLGYPTRNETLEAKEHQREISKQATIDLGRRDATGLNLLGKLEHLGLRVLNG</sequence>
<reference evidence="1" key="1">
    <citation type="journal article" date="2022" name="bioRxiv">
        <title>Sequencing and chromosome-scale assembly of the giantPleurodeles waltlgenome.</title>
        <authorList>
            <person name="Brown T."/>
            <person name="Elewa A."/>
            <person name="Iarovenko S."/>
            <person name="Subramanian E."/>
            <person name="Araus A.J."/>
            <person name="Petzold A."/>
            <person name="Susuki M."/>
            <person name="Suzuki K.-i.T."/>
            <person name="Hayashi T."/>
            <person name="Toyoda A."/>
            <person name="Oliveira C."/>
            <person name="Osipova E."/>
            <person name="Leigh N.D."/>
            <person name="Simon A."/>
            <person name="Yun M.H."/>
        </authorList>
    </citation>
    <scope>NUCLEOTIDE SEQUENCE</scope>
    <source>
        <strain evidence="1">20211129_DDA</strain>
        <tissue evidence="1">Liver</tissue>
    </source>
</reference>
<accession>A0AAV7WDZ4</accession>
<dbReference type="AlphaFoldDB" id="A0AAV7WDZ4"/>